<organism evidence="2 3">
    <name type="scientific">Toxoplasma gondii COUG</name>
    <dbReference type="NCBI Taxonomy" id="1074873"/>
    <lineage>
        <taxon>Eukaryota</taxon>
        <taxon>Sar</taxon>
        <taxon>Alveolata</taxon>
        <taxon>Apicomplexa</taxon>
        <taxon>Conoidasida</taxon>
        <taxon>Coccidia</taxon>
        <taxon>Eucoccidiorida</taxon>
        <taxon>Eimeriorina</taxon>
        <taxon>Sarcocystidae</taxon>
        <taxon>Toxoplasma</taxon>
    </lineage>
</organism>
<name>A0A2G8XT66_TOXGO</name>
<proteinExistence type="predicted"/>
<sequence length="132" mass="13604">MTDTAVMVEVKETTASTFVGAPPAAKLSTEVVSVSELPQPSVDCFPAVPGPSRSPVFSISPHSSSGSNGVTAAAEHGVAPPPLTGTNKRSLTAMEENTRRPLDSSARRALLAMVPPQVARPGRSNVVTESIL</sequence>
<feature type="region of interest" description="Disordered" evidence="1">
    <location>
        <begin position="56"/>
        <end position="105"/>
    </location>
</feature>
<gene>
    <name evidence="2" type="ORF">TGCOUG_310510</name>
</gene>
<evidence type="ECO:0000256" key="1">
    <source>
        <dbReference type="SAM" id="MobiDB-lite"/>
    </source>
</evidence>
<comment type="caution">
    <text evidence="2">The sequence shown here is derived from an EMBL/GenBank/DDBJ whole genome shotgun (WGS) entry which is preliminary data.</text>
</comment>
<feature type="compositionally biased region" description="Low complexity" evidence="1">
    <location>
        <begin position="56"/>
        <end position="67"/>
    </location>
</feature>
<dbReference type="VEuPathDB" id="ToxoDB:TGCOUG_310510"/>
<dbReference type="AlphaFoldDB" id="A0A2G8XT66"/>
<dbReference type="EMBL" id="AGQR02002836">
    <property type="protein sequence ID" value="PIL98224.1"/>
    <property type="molecule type" value="Genomic_DNA"/>
</dbReference>
<evidence type="ECO:0000313" key="3">
    <source>
        <dbReference type="Proteomes" id="UP000236343"/>
    </source>
</evidence>
<accession>A0A2G8XT66</accession>
<feature type="compositionally biased region" description="Basic and acidic residues" evidence="1">
    <location>
        <begin position="96"/>
        <end position="105"/>
    </location>
</feature>
<protein>
    <submittedName>
        <fullName evidence="2">Uncharacterized protein</fullName>
    </submittedName>
</protein>
<reference evidence="2 3" key="1">
    <citation type="journal article" date="2016" name="Nat. Commun.">
        <title>Local admixture of amplified and diversified secreted pathogenesis determinants shapes mosaic Toxoplasma gondii genomes.</title>
        <authorList>
            <person name="Lorenzi H."/>
            <person name="Khan A."/>
            <person name="Behnke M.S."/>
            <person name="Namasivayam S."/>
            <person name="Swapna L.S."/>
            <person name="Hadjithomas M."/>
            <person name="Karamycheva S."/>
            <person name="Pinney D."/>
            <person name="Brunk B.P."/>
            <person name="Ajioka J.W."/>
            <person name="Ajzenberg D."/>
            <person name="Boothroyd J.C."/>
            <person name="Boyle J.P."/>
            <person name="Darde M.L."/>
            <person name="Diaz-Miranda M.A."/>
            <person name="Dubey J.P."/>
            <person name="Fritz H.M."/>
            <person name="Gennari S.M."/>
            <person name="Gregory B.D."/>
            <person name="Kim K."/>
            <person name="Saeij J.P."/>
            <person name="Su C."/>
            <person name="White M.W."/>
            <person name="Zhu X.Q."/>
            <person name="Howe D.K."/>
            <person name="Rosenthal B.M."/>
            <person name="Grigg M.E."/>
            <person name="Parkinson J."/>
            <person name="Liu L."/>
            <person name="Kissinger J.C."/>
            <person name="Roos D.S."/>
            <person name="Sibley L.D."/>
        </authorList>
    </citation>
    <scope>NUCLEOTIDE SEQUENCE [LARGE SCALE GENOMIC DNA]</scope>
    <source>
        <strain evidence="2 3">COUG</strain>
    </source>
</reference>
<dbReference type="Proteomes" id="UP000236343">
    <property type="component" value="Unassembled WGS sequence"/>
</dbReference>
<evidence type="ECO:0000313" key="2">
    <source>
        <dbReference type="EMBL" id="PIL98224.1"/>
    </source>
</evidence>